<evidence type="ECO:0000259" key="1">
    <source>
        <dbReference type="PROSITE" id="PS50878"/>
    </source>
</evidence>
<dbReference type="Proteomes" id="UP001151760">
    <property type="component" value="Unassembled WGS sequence"/>
</dbReference>
<reference evidence="2" key="2">
    <citation type="submission" date="2022-01" db="EMBL/GenBank/DDBJ databases">
        <authorList>
            <person name="Yamashiro T."/>
            <person name="Shiraishi A."/>
            <person name="Satake H."/>
            <person name="Nakayama K."/>
        </authorList>
    </citation>
    <scope>NUCLEOTIDE SEQUENCE</scope>
</reference>
<evidence type="ECO:0000313" key="2">
    <source>
        <dbReference type="EMBL" id="GJS54505.1"/>
    </source>
</evidence>
<sequence>MHWLKNKKDGKRGALALKIDMSKAYDRVEWHFIRAVLGKFEFPTRFTNLIMACVSLVSYSFNINGQVASHVTPAKGLRQGDPISPYIFIMCAEVLSSMIRKSVTQGRIHWVKVCRGAPAISHLFFADDSIFFLRASSADVINLKNILVRYYRSFGQIINYEKSEVLFSANVEPYVRTHIIESLEVRKVTIQSRYLGLPSVIGRSKKVVFRAIIDKIKKKLQGWKEKTLSILGKEVLIKSVAQAMPMYVMNIFLLPDTLIDDIHIALNYFWWGDGIKANLIRWCSWDKMCFLKFRGGLGFCHFGVFNRSLLAKQVWRLITNPTTLAAKVLKARYFPRSSFFDANVGYRPSYVWRSFISVKELVRNGSKWNIGDGHRVNVWEDYWLEDHRRLGLKPDNC</sequence>
<dbReference type="SUPFAM" id="SSF56672">
    <property type="entry name" value="DNA/RNA polymerases"/>
    <property type="match status" value="1"/>
</dbReference>
<accession>A0ABQ4WNR1</accession>
<protein>
    <submittedName>
        <fullName evidence="2">Ribonuclease H</fullName>
    </submittedName>
</protein>
<comment type="caution">
    <text evidence="2">The sequence shown here is derived from an EMBL/GenBank/DDBJ whole genome shotgun (WGS) entry which is preliminary data.</text>
</comment>
<dbReference type="InterPro" id="IPR043502">
    <property type="entry name" value="DNA/RNA_pol_sf"/>
</dbReference>
<gene>
    <name evidence="2" type="ORF">Tco_0627867</name>
</gene>
<dbReference type="PANTHER" id="PTHR33116">
    <property type="entry name" value="REVERSE TRANSCRIPTASE ZINC-BINDING DOMAIN-CONTAINING PROTEIN-RELATED-RELATED"/>
    <property type="match status" value="1"/>
</dbReference>
<feature type="domain" description="Reverse transcriptase" evidence="1">
    <location>
        <begin position="1"/>
        <end position="179"/>
    </location>
</feature>
<dbReference type="InterPro" id="IPR000477">
    <property type="entry name" value="RT_dom"/>
</dbReference>
<reference evidence="2" key="1">
    <citation type="journal article" date="2022" name="Int. J. Mol. Sci.">
        <title>Draft Genome of Tanacetum Coccineum: Genomic Comparison of Closely Related Tanacetum-Family Plants.</title>
        <authorList>
            <person name="Yamashiro T."/>
            <person name="Shiraishi A."/>
            <person name="Nakayama K."/>
            <person name="Satake H."/>
        </authorList>
    </citation>
    <scope>NUCLEOTIDE SEQUENCE</scope>
</reference>
<organism evidence="2 3">
    <name type="scientific">Tanacetum coccineum</name>
    <dbReference type="NCBI Taxonomy" id="301880"/>
    <lineage>
        <taxon>Eukaryota</taxon>
        <taxon>Viridiplantae</taxon>
        <taxon>Streptophyta</taxon>
        <taxon>Embryophyta</taxon>
        <taxon>Tracheophyta</taxon>
        <taxon>Spermatophyta</taxon>
        <taxon>Magnoliopsida</taxon>
        <taxon>eudicotyledons</taxon>
        <taxon>Gunneridae</taxon>
        <taxon>Pentapetalae</taxon>
        <taxon>asterids</taxon>
        <taxon>campanulids</taxon>
        <taxon>Asterales</taxon>
        <taxon>Asteraceae</taxon>
        <taxon>Asteroideae</taxon>
        <taxon>Anthemideae</taxon>
        <taxon>Anthemidinae</taxon>
        <taxon>Tanacetum</taxon>
    </lineage>
</organism>
<name>A0ABQ4WNR1_9ASTR</name>
<dbReference type="PANTHER" id="PTHR33116:SF86">
    <property type="entry name" value="REVERSE TRANSCRIPTASE DOMAIN-CONTAINING PROTEIN"/>
    <property type="match status" value="1"/>
</dbReference>
<dbReference type="Pfam" id="PF00078">
    <property type="entry name" value="RVT_1"/>
    <property type="match status" value="1"/>
</dbReference>
<dbReference type="PROSITE" id="PS50878">
    <property type="entry name" value="RT_POL"/>
    <property type="match status" value="1"/>
</dbReference>
<evidence type="ECO:0000313" key="3">
    <source>
        <dbReference type="Proteomes" id="UP001151760"/>
    </source>
</evidence>
<dbReference type="EMBL" id="BQNB010008802">
    <property type="protein sequence ID" value="GJS54505.1"/>
    <property type="molecule type" value="Genomic_DNA"/>
</dbReference>
<proteinExistence type="predicted"/>
<keyword evidence="3" id="KW-1185">Reference proteome</keyword>